<evidence type="ECO:0000313" key="2">
    <source>
        <dbReference type="EMBL" id="TNV15391.1"/>
    </source>
</evidence>
<accession>A0A5C5CWF0</accession>
<name>A0A5C5CWF0_9HYPH</name>
<evidence type="ECO:0000256" key="1">
    <source>
        <dbReference type="SAM" id="Phobius"/>
    </source>
</evidence>
<proteinExistence type="predicted"/>
<dbReference type="Proteomes" id="UP000313390">
    <property type="component" value="Unassembled WGS sequence"/>
</dbReference>
<dbReference type="RefSeq" id="WP_140018996.1">
    <property type="nucleotide sequence ID" value="NZ_JACIEX010000001.1"/>
</dbReference>
<organism evidence="2 3">
    <name type="scientific">Brucella pecoris</name>
    <dbReference type="NCBI Taxonomy" id="867683"/>
    <lineage>
        <taxon>Bacteria</taxon>
        <taxon>Pseudomonadati</taxon>
        <taxon>Pseudomonadota</taxon>
        <taxon>Alphaproteobacteria</taxon>
        <taxon>Hyphomicrobiales</taxon>
        <taxon>Brucellaceae</taxon>
        <taxon>Brucella/Ochrobactrum group</taxon>
        <taxon>Brucella</taxon>
    </lineage>
</organism>
<dbReference type="AlphaFoldDB" id="A0A5C5CWF0"/>
<feature type="transmembrane region" description="Helical" evidence="1">
    <location>
        <begin position="26"/>
        <end position="46"/>
    </location>
</feature>
<protein>
    <submittedName>
        <fullName evidence="2">Uncharacterized protein</fullName>
    </submittedName>
</protein>
<keyword evidence="1" id="KW-0812">Transmembrane</keyword>
<keyword evidence="1" id="KW-1133">Transmembrane helix</keyword>
<keyword evidence="1" id="KW-0472">Membrane</keyword>
<sequence length="141" mass="14861">MYRAQYDVGLRNTARDHAVLCLPSRVLMTLLSLLFLFSVQLCYAMAHDAPSVPVVSDVSAGVPHHMGVTGPSADVGKTAPMDHGVKTPNACVMMTCGCVFQLGADLRSFAPAQDFGLPPLVAALSGKSPRGDLRPPISLQA</sequence>
<dbReference type="EMBL" id="VEWK01000001">
    <property type="protein sequence ID" value="TNV15391.1"/>
    <property type="molecule type" value="Genomic_DNA"/>
</dbReference>
<comment type="caution">
    <text evidence="2">The sequence shown here is derived from an EMBL/GenBank/DDBJ whole genome shotgun (WGS) entry which is preliminary data.</text>
</comment>
<gene>
    <name evidence="2" type="ORF">FIB18_01125</name>
</gene>
<evidence type="ECO:0000313" key="3">
    <source>
        <dbReference type="Proteomes" id="UP000313390"/>
    </source>
</evidence>
<reference evidence="2 3" key="1">
    <citation type="journal article" date="2011" name="Int. J. Syst. Evol. Microbiol.">
        <title>Ochrobactrum pecoris sp. nov., isolated from farm animals.</title>
        <authorList>
            <person name="Kampfer P."/>
            <person name="Huber B."/>
            <person name="Busse H.J."/>
            <person name="Scholz H.C."/>
            <person name="Tomaso H."/>
            <person name="Hotzel H."/>
            <person name="Melzer F."/>
        </authorList>
    </citation>
    <scope>NUCLEOTIDE SEQUENCE [LARGE SCALE GENOMIC DNA]</scope>
    <source>
        <strain evidence="2 3">08RB2639</strain>
    </source>
</reference>